<dbReference type="EMBL" id="LN891095">
    <property type="protein sequence ID" value="CUS09164.1"/>
    <property type="molecule type" value="Genomic_DNA"/>
</dbReference>
<dbReference type="InterPro" id="IPR011051">
    <property type="entry name" value="RmlC_Cupin_sf"/>
</dbReference>
<evidence type="ECO:0000313" key="2">
    <source>
        <dbReference type="Proteomes" id="UP001412239"/>
    </source>
</evidence>
<sequence>MAPCIPKTFTAGQNPLIVFEGALEINNITPPQGRSFLFRVTFHVNHPRLKAIAATGKKPPLHFHPYQVEFFQVISGKVTIEVEGAERVLSAESGEVSIQPGPYHRLWPTPGSEENLIFDLSASEAPDVSLIVDQSFFENWYGYQNDVLLHGEKIDIIQVMNMFDAGDSYLALLPRWFPFGRILAQLIGIVIGRWFGSLLGYKPFHPEWTTDWLGACDKMDKSIFYKRFADRRAQDVARKRFDDSSSSSKSD</sequence>
<name>A0A292PPW6_9PEZI</name>
<protein>
    <submittedName>
        <fullName evidence="1">Uncharacterized protein</fullName>
    </submittedName>
</protein>
<dbReference type="Proteomes" id="UP001412239">
    <property type="component" value="Unassembled WGS sequence"/>
</dbReference>
<dbReference type="InterPro" id="IPR014710">
    <property type="entry name" value="RmlC-like_jellyroll"/>
</dbReference>
<gene>
    <name evidence="1" type="ORF">GSTUAT00006725001</name>
</gene>
<feature type="non-terminal residue" evidence="1">
    <location>
        <position position="1"/>
    </location>
</feature>
<dbReference type="AlphaFoldDB" id="A0A292PPW6"/>
<proteinExistence type="predicted"/>
<keyword evidence="2" id="KW-1185">Reference proteome</keyword>
<evidence type="ECO:0000313" key="1">
    <source>
        <dbReference type="EMBL" id="CUS09164.1"/>
    </source>
</evidence>
<accession>A0A292PPW6</accession>
<organism evidence="1 2">
    <name type="scientific">Tuber aestivum</name>
    <name type="common">summer truffle</name>
    <dbReference type="NCBI Taxonomy" id="59557"/>
    <lineage>
        <taxon>Eukaryota</taxon>
        <taxon>Fungi</taxon>
        <taxon>Dikarya</taxon>
        <taxon>Ascomycota</taxon>
        <taxon>Pezizomycotina</taxon>
        <taxon>Pezizomycetes</taxon>
        <taxon>Pezizales</taxon>
        <taxon>Tuberaceae</taxon>
        <taxon>Tuber</taxon>
    </lineage>
</organism>
<reference evidence="1" key="1">
    <citation type="submission" date="2015-10" db="EMBL/GenBank/DDBJ databases">
        <authorList>
            <person name="Regsiter A."/>
            <person name="william w."/>
        </authorList>
    </citation>
    <scope>NUCLEOTIDE SEQUENCE</scope>
    <source>
        <strain evidence="1">Montdore</strain>
    </source>
</reference>
<dbReference type="Gene3D" id="2.60.120.10">
    <property type="entry name" value="Jelly Rolls"/>
    <property type="match status" value="1"/>
</dbReference>
<dbReference type="SUPFAM" id="SSF51182">
    <property type="entry name" value="RmlC-like cupins"/>
    <property type="match status" value="1"/>
</dbReference>